<evidence type="ECO:0000313" key="3">
    <source>
        <dbReference type="Proteomes" id="UP000077381"/>
    </source>
</evidence>
<gene>
    <name evidence="2" type="ORF">STSP_58860</name>
</gene>
<dbReference type="Proteomes" id="UP000077381">
    <property type="component" value="Unassembled WGS sequence"/>
</dbReference>
<organism evidence="2 3">
    <name type="scientific">Streptomyces jeddahensis</name>
    <dbReference type="NCBI Taxonomy" id="1716141"/>
    <lineage>
        <taxon>Bacteria</taxon>
        <taxon>Bacillati</taxon>
        <taxon>Actinomycetota</taxon>
        <taxon>Actinomycetes</taxon>
        <taxon>Kitasatosporales</taxon>
        <taxon>Streptomycetaceae</taxon>
        <taxon>Streptomyces</taxon>
    </lineage>
</organism>
<dbReference type="AlphaFoldDB" id="A0A177HKL5"/>
<accession>A0A177HKL5</accession>
<sequence length="114" mass="12268">MEGRQDDRVGTIRIIRVTRPRPCPCPRPRRRVESGEQPGGEASVAGVGGPGAGHAQYVLQQMVAPRPARFGALFHLVGRERERLCRELPRGVLAYAAQSCVAEDRGAVAAAELA</sequence>
<evidence type="ECO:0000256" key="1">
    <source>
        <dbReference type="SAM" id="MobiDB-lite"/>
    </source>
</evidence>
<feature type="region of interest" description="Disordered" evidence="1">
    <location>
        <begin position="23"/>
        <end position="48"/>
    </location>
</feature>
<dbReference type="EMBL" id="LOHS01000120">
    <property type="protein sequence ID" value="OAH10774.1"/>
    <property type="molecule type" value="Genomic_DNA"/>
</dbReference>
<reference evidence="2 3" key="1">
    <citation type="submission" date="2015-12" db="EMBL/GenBank/DDBJ databases">
        <title>Genome sequence of Streptomyces sp. G25.</title>
        <authorList>
            <person name="Poehlein A."/>
            <person name="Roettig A."/>
            <person name="Hiessl S."/>
            <person name="Hauschild P."/>
            <person name="Schauer J."/>
            <person name="Madkour M.H."/>
            <person name="Al-Ansari A.M."/>
            <person name="Almakishah N.H."/>
            <person name="Steinbuechel A."/>
            <person name="Daniel R."/>
        </authorList>
    </citation>
    <scope>NUCLEOTIDE SEQUENCE [LARGE SCALE GENOMIC DNA]</scope>
    <source>
        <strain evidence="3">G25(2015)</strain>
    </source>
</reference>
<name>A0A177HKL5_9ACTN</name>
<protein>
    <submittedName>
        <fullName evidence="2">Uncharacterized protein</fullName>
    </submittedName>
</protein>
<keyword evidence="3" id="KW-1185">Reference proteome</keyword>
<proteinExistence type="predicted"/>
<comment type="caution">
    <text evidence="2">The sequence shown here is derived from an EMBL/GenBank/DDBJ whole genome shotgun (WGS) entry which is preliminary data.</text>
</comment>
<evidence type="ECO:0000313" key="2">
    <source>
        <dbReference type="EMBL" id="OAH10774.1"/>
    </source>
</evidence>